<keyword evidence="4 7" id="KW-0812">Transmembrane</keyword>
<evidence type="ECO:0000256" key="3">
    <source>
        <dbReference type="ARBA" id="ARBA00022475"/>
    </source>
</evidence>
<dbReference type="SUPFAM" id="SSF103473">
    <property type="entry name" value="MFS general substrate transporter"/>
    <property type="match status" value="1"/>
</dbReference>
<keyword evidence="6 7" id="KW-0472">Membrane</keyword>
<evidence type="ECO:0000256" key="7">
    <source>
        <dbReference type="SAM" id="Phobius"/>
    </source>
</evidence>
<organism evidence="8 9">
    <name type="scientific">Cryptosporangium minutisporangium</name>
    <dbReference type="NCBI Taxonomy" id="113569"/>
    <lineage>
        <taxon>Bacteria</taxon>
        <taxon>Bacillati</taxon>
        <taxon>Actinomycetota</taxon>
        <taxon>Actinomycetes</taxon>
        <taxon>Cryptosporangiales</taxon>
        <taxon>Cryptosporangiaceae</taxon>
        <taxon>Cryptosporangium</taxon>
    </lineage>
</organism>
<keyword evidence="5 7" id="KW-1133">Transmembrane helix</keyword>
<keyword evidence="9" id="KW-1185">Reference proteome</keyword>
<evidence type="ECO:0000256" key="2">
    <source>
        <dbReference type="ARBA" id="ARBA00022448"/>
    </source>
</evidence>
<comment type="caution">
    <text evidence="8">The sequence shown here is derived from an EMBL/GenBank/DDBJ whole genome shotgun (WGS) entry which is preliminary data.</text>
</comment>
<feature type="transmembrane region" description="Helical" evidence="7">
    <location>
        <begin position="291"/>
        <end position="307"/>
    </location>
</feature>
<name>A0ABP6STW0_9ACTN</name>
<evidence type="ECO:0000313" key="9">
    <source>
        <dbReference type="Proteomes" id="UP001501676"/>
    </source>
</evidence>
<dbReference type="InterPro" id="IPR010290">
    <property type="entry name" value="TM_effector"/>
</dbReference>
<feature type="transmembrane region" description="Helical" evidence="7">
    <location>
        <begin position="226"/>
        <end position="247"/>
    </location>
</feature>
<dbReference type="Gene3D" id="1.20.1250.20">
    <property type="entry name" value="MFS general substrate transporter like domains"/>
    <property type="match status" value="1"/>
</dbReference>
<reference evidence="9" key="1">
    <citation type="journal article" date="2019" name="Int. J. Syst. Evol. Microbiol.">
        <title>The Global Catalogue of Microorganisms (GCM) 10K type strain sequencing project: providing services to taxonomists for standard genome sequencing and annotation.</title>
        <authorList>
            <consortium name="The Broad Institute Genomics Platform"/>
            <consortium name="The Broad Institute Genome Sequencing Center for Infectious Disease"/>
            <person name="Wu L."/>
            <person name="Ma J."/>
        </authorList>
    </citation>
    <scope>NUCLEOTIDE SEQUENCE [LARGE SCALE GENOMIC DNA]</scope>
    <source>
        <strain evidence="9">JCM 9458</strain>
    </source>
</reference>
<gene>
    <name evidence="8" type="ORF">GCM10020369_17680</name>
</gene>
<feature type="transmembrane region" description="Helical" evidence="7">
    <location>
        <begin position="23"/>
        <end position="46"/>
    </location>
</feature>
<keyword evidence="3" id="KW-1003">Cell membrane</keyword>
<sequence>MRVSGRLLADVRPLQISPEFRRLWFGHAVSTIGTWMTGVAVAVQVYDLTSSSFAVGAVGLATMVPTLLMGLLGGSIADAVDRRRLVVGTSSGLALVVLLLAAQAALDLRQLWLLYALTAAQSALAAIDAPARRTFLPRLLPAELLPAAGTLMHSSWQVSAFIGPLLAGALAASAGVFAVYAVDALTYVLAAWMTTRIRPMPPEGGGTTAGLRSVVEGLRFARRHPLVAAVLLADLNATVLAMPHALFPELADTRFGGGALATGLLYAAPGIGGLVIAVLSGPLGGVRRQGVALMLAVGCWGVGMIGLGLSPTLWLALGFLAVAGAADVVTVVYRGAILQLTTPDAYRGRISGLDFVVGSGGPQLGNARAGTVASVSGPATAAVLGGAACVLGAFALAAAAPALARYHPAAAAVPE</sequence>
<evidence type="ECO:0000313" key="8">
    <source>
        <dbReference type="EMBL" id="GAA3385183.1"/>
    </source>
</evidence>
<feature type="transmembrane region" description="Helical" evidence="7">
    <location>
        <begin position="313"/>
        <end position="333"/>
    </location>
</feature>
<dbReference type="InterPro" id="IPR036259">
    <property type="entry name" value="MFS_trans_sf"/>
</dbReference>
<proteinExistence type="predicted"/>
<feature type="transmembrane region" description="Helical" evidence="7">
    <location>
        <begin position="85"/>
        <end position="106"/>
    </location>
</feature>
<feature type="transmembrane region" description="Helical" evidence="7">
    <location>
        <begin position="259"/>
        <end position="279"/>
    </location>
</feature>
<evidence type="ECO:0000256" key="6">
    <source>
        <dbReference type="ARBA" id="ARBA00023136"/>
    </source>
</evidence>
<dbReference type="PANTHER" id="PTHR23513">
    <property type="entry name" value="INTEGRAL MEMBRANE EFFLUX PROTEIN-RELATED"/>
    <property type="match status" value="1"/>
</dbReference>
<dbReference type="Proteomes" id="UP001501676">
    <property type="component" value="Unassembled WGS sequence"/>
</dbReference>
<feature type="transmembrane region" description="Helical" evidence="7">
    <location>
        <begin position="52"/>
        <end position="73"/>
    </location>
</feature>
<evidence type="ECO:0000256" key="4">
    <source>
        <dbReference type="ARBA" id="ARBA00022692"/>
    </source>
</evidence>
<accession>A0ABP6STW0</accession>
<dbReference type="EMBL" id="BAAAYN010000011">
    <property type="protein sequence ID" value="GAA3385183.1"/>
    <property type="molecule type" value="Genomic_DNA"/>
</dbReference>
<evidence type="ECO:0000256" key="5">
    <source>
        <dbReference type="ARBA" id="ARBA00022989"/>
    </source>
</evidence>
<feature type="transmembrane region" description="Helical" evidence="7">
    <location>
        <begin position="169"/>
        <end position="190"/>
    </location>
</feature>
<dbReference type="PANTHER" id="PTHR23513:SF9">
    <property type="entry name" value="ENTEROBACTIN EXPORTER ENTS"/>
    <property type="match status" value="1"/>
</dbReference>
<protein>
    <submittedName>
        <fullName evidence="8">MFS transporter</fullName>
    </submittedName>
</protein>
<evidence type="ECO:0000256" key="1">
    <source>
        <dbReference type="ARBA" id="ARBA00004429"/>
    </source>
</evidence>
<keyword evidence="2" id="KW-0813">Transport</keyword>
<dbReference type="RefSeq" id="WP_345727511.1">
    <property type="nucleotide sequence ID" value="NZ_BAAAYN010000011.1"/>
</dbReference>
<dbReference type="Pfam" id="PF05977">
    <property type="entry name" value="MFS_3"/>
    <property type="match status" value="1"/>
</dbReference>
<comment type="subcellular location">
    <subcellularLocation>
        <location evidence="1">Cell inner membrane</location>
        <topology evidence="1">Multi-pass membrane protein</topology>
    </subcellularLocation>
</comment>
<dbReference type="CDD" id="cd06173">
    <property type="entry name" value="MFS_MefA_like"/>
    <property type="match status" value="1"/>
</dbReference>